<accession>X0WZM9</accession>
<evidence type="ECO:0000313" key="1">
    <source>
        <dbReference type="EMBL" id="GAG36175.1"/>
    </source>
</evidence>
<organism evidence="1">
    <name type="scientific">marine sediment metagenome</name>
    <dbReference type="NCBI Taxonomy" id="412755"/>
    <lineage>
        <taxon>unclassified sequences</taxon>
        <taxon>metagenomes</taxon>
        <taxon>ecological metagenomes</taxon>
    </lineage>
</organism>
<protein>
    <submittedName>
        <fullName evidence="1">Uncharacterized protein</fullName>
    </submittedName>
</protein>
<comment type="caution">
    <text evidence="1">The sequence shown here is derived from an EMBL/GenBank/DDBJ whole genome shotgun (WGS) entry which is preliminary data.</text>
</comment>
<dbReference type="EMBL" id="BARS01048409">
    <property type="protein sequence ID" value="GAG36175.1"/>
    <property type="molecule type" value="Genomic_DNA"/>
</dbReference>
<proteinExistence type="predicted"/>
<sequence length="185" mass="20806">LERERGGMAIYFNGAQGDVYPRQTVEDHDDEKGLRTFEEAEAVGSAIAKAALEALAKAKLTADVTIDVQVTYPEVAVDNLMMKIGRLLRRIPRRLYKGRARSETWVVKINDAQIVTLPGQFFCRLGLEVKEQMKGTYKFLFGLTGDDLVYVLPPDEWDPTRKGEEEPLSLGINTWPAIKEQLPPL</sequence>
<feature type="non-terminal residue" evidence="1">
    <location>
        <position position="1"/>
    </location>
</feature>
<gene>
    <name evidence="1" type="ORF">S01H1_72562</name>
</gene>
<reference evidence="1" key="1">
    <citation type="journal article" date="2014" name="Front. Microbiol.">
        <title>High frequency of phylogenetically diverse reductive dehalogenase-homologous genes in deep subseafloor sedimentary metagenomes.</title>
        <authorList>
            <person name="Kawai M."/>
            <person name="Futagami T."/>
            <person name="Toyoda A."/>
            <person name="Takaki Y."/>
            <person name="Nishi S."/>
            <person name="Hori S."/>
            <person name="Arai W."/>
            <person name="Tsubouchi T."/>
            <person name="Morono Y."/>
            <person name="Uchiyama I."/>
            <person name="Ito T."/>
            <person name="Fujiyama A."/>
            <person name="Inagaki F."/>
            <person name="Takami H."/>
        </authorList>
    </citation>
    <scope>NUCLEOTIDE SEQUENCE</scope>
    <source>
        <strain evidence="1">Expedition CK06-06</strain>
    </source>
</reference>
<dbReference type="AlphaFoldDB" id="X0WZM9"/>
<name>X0WZM9_9ZZZZ</name>